<proteinExistence type="predicted"/>
<dbReference type="VEuPathDB" id="FungiDB:BD410DRAFT_694522"/>
<reference evidence="1 2" key="1">
    <citation type="submission" date="2018-06" db="EMBL/GenBank/DDBJ databases">
        <title>A transcriptomic atlas of mushroom development highlights an independent origin of complex multicellularity.</title>
        <authorList>
            <consortium name="DOE Joint Genome Institute"/>
            <person name="Krizsan K."/>
            <person name="Almasi E."/>
            <person name="Merenyi Z."/>
            <person name="Sahu N."/>
            <person name="Viragh M."/>
            <person name="Koszo T."/>
            <person name="Mondo S."/>
            <person name="Kiss B."/>
            <person name="Balint B."/>
            <person name="Kues U."/>
            <person name="Barry K."/>
            <person name="Hegedus J.C."/>
            <person name="Henrissat B."/>
            <person name="Johnson J."/>
            <person name="Lipzen A."/>
            <person name="Ohm R."/>
            <person name="Nagy I."/>
            <person name="Pangilinan J."/>
            <person name="Yan J."/>
            <person name="Xiong Y."/>
            <person name="Grigoriev I.V."/>
            <person name="Hibbett D.S."/>
            <person name="Nagy L.G."/>
        </authorList>
    </citation>
    <scope>NUCLEOTIDE SEQUENCE [LARGE SCALE GENOMIC DNA]</scope>
    <source>
        <strain evidence="1 2">SZMC22713</strain>
    </source>
</reference>
<feature type="non-terminal residue" evidence="1">
    <location>
        <position position="1"/>
    </location>
</feature>
<feature type="non-terminal residue" evidence="1">
    <location>
        <position position="182"/>
    </location>
</feature>
<evidence type="ECO:0000313" key="2">
    <source>
        <dbReference type="Proteomes" id="UP000294933"/>
    </source>
</evidence>
<dbReference type="InterPro" id="IPR036533">
    <property type="entry name" value="BAG_dom_sf"/>
</dbReference>
<dbReference type="OrthoDB" id="3253623at2759"/>
<protein>
    <submittedName>
        <fullName evidence="1">Uncharacterized protein</fullName>
    </submittedName>
</protein>
<dbReference type="GO" id="GO:0051087">
    <property type="term" value="F:protein-folding chaperone binding"/>
    <property type="evidence" value="ECO:0007669"/>
    <property type="project" value="InterPro"/>
</dbReference>
<dbReference type="Proteomes" id="UP000294933">
    <property type="component" value="Unassembled WGS sequence"/>
</dbReference>
<dbReference type="STRING" id="50990.A0A4Y7PKT0"/>
<dbReference type="Gene3D" id="1.20.58.120">
    <property type="entry name" value="BAG domain"/>
    <property type="match status" value="1"/>
</dbReference>
<keyword evidence="2" id="KW-1185">Reference proteome</keyword>
<gene>
    <name evidence="1" type="ORF">BD410DRAFT_694522</name>
</gene>
<sequence length="182" mass="21461">PSNAQLLEYEHWLLMNVLRLDSVHVSNETIRAKRKYVVDCIEMEWTKLDNMKETEWYRQQKALTLDSQATTTTMKHWFAELICRPGVEEIMDKRRNMESSPERMEDIWDGEILRNFPGPNGEPFFAQEGRYAFSLCMDEFNPYHMKEAGKKVSVGAIYLVCLNLPPEMRYRFENVFLVGIVP</sequence>
<dbReference type="AlphaFoldDB" id="A0A4Y7PKT0"/>
<name>A0A4Y7PKT0_9AGAM</name>
<dbReference type="SUPFAM" id="SSF63491">
    <property type="entry name" value="BAG domain"/>
    <property type="match status" value="1"/>
</dbReference>
<evidence type="ECO:0000313" key="1">
    <source>
        <dbReference type="EMBL" id="TDL15159.1"/>
    </source>
</evidence>
<organism evidence="1 2">
    <name type="scientific">Rickenella mellea</name>
    <dbReference type="NCBI Taxonomy" id="50990"/>
    <lineage>
        <taxon>Eukaryota</taxon>
        <taxon>Fungi</taxon>
        <taxon>Dikarya</taxon>
        <taxon>Basidiomycota</taxon>
        <taxon>Agaricomycotina</taxon>
        <taxon>Agaricomycetes</taxon>
        <taxon>Hymenochaetales</taxon>
        <taxon>Rickenellaceae</taxon>
        <taxon>Rickenella</taxon>
    </lineage>
</organism>
<accession>A0A4Y7PKT0</accession>
<dbReference type="EMBL" id="ML170287">
    <property type="protein sequence ID" value="TDL15159.1"/>
    <property type="molecule type" value="Genomic_DNA"/>
</dbReference>